<dbReference type="OrthoDB" id="1046782at2759"/>
<sequence>MFRFLDVWQLVCCIVILNIPSLTQARPLDQSVPWSKTVLRHPVSFPRDPISPATIRGDDVDLEKRQGGGYWYESASHGISPFGPSGYQVFRNVKDFGATGDGVTDDTEAINNAITAGGRCGEDCGSSTVTPAVVYFPAGTYVISAPLIQYYYTQFVGNPNNIPILKASPDFSGIGVLSSNTYIPGASGAQWYVPQSNFHRQVRNFVIDISGCPNATPDGFAPTGIHWQVAQATSLQNIRFVMSQALGTTHVGIFMENGSGGFLGDLTFIGGAIGMRCGSQQFTSRNLKFQFCIQAIEMIWDWGWTWHGLDILLCQIGINVTALTSATALHNQGVGAIAVLDSVFTNVPIAILHGGRTNIMLENVRLNNAPIAIGYSGGPTTVQGGDVLIDNYGLGNNFIQNGGDLTMNYLNGAYSPSAKAAAPPSLRTSSGWFARSKPQYENLGIGSFVDVRAAGAAGDGITDDTDVINNVLASAAGRVVYFPHGVYIVSDTIEVPPGTRIVGEIWSEIMGRGARFQDISDPHVMVRVGTTGSTGLMEISDMLFTVSGPTAGAILMEWNIAQSSQGSAAMWDSHIRVGGAVGTNLQFDQCPWSEKEVNTRCIAATMLFHITASGNGYLENVWIWTADHDLDIPAQSQVNVYTARAFLVESKGPLWLWATAPEHSTLYQYRFYNAENVFAATLQTESPYYQPEPKAPAPFTGAFALPDDPTFSYCSPNSATCAYSWAMEVIGSSNLMIYGAGFYSWFQWYNQACLLLELCQERVARVIDSDNIFIVNLYTKGTYSMIQGSSSSDILTLDNKAGFLGTIVGWTGLDVTGSVDTPSNVVPLPPWIWDVPNPTVSCHIPCQLLPPPTPILPILPPVYTTTVSGQAVTVTPPAIETPHITVQPVTVVVPDRQTVIPFIVPTPVIVVPPIIPTSGNFPGGPPNIKPPDIFLPIPLPLYPPGACLQFCSAAAWPPILPPIVVVEGNPIPVGVPPPVSEEPEDDELPICVAFTPIGLGGYPGLGDLPDWGQPGEGTTGGTCGWSGDQIFQNTYPIAVASGQSTFVVNVFDLLGFGSSSYTIDGAAMQVYSTSVTAWSVAYQPTSLSGSSSNQFWVNFDVPTNPIPVAIIITGTVQSGVRNLELTLSIRASTQCGGSPIPDPPGAGGGSGGGSGGGGSLDLLLPTFADGRIDCAGNSQGAGVRSMTSCLFSYGSLIVQGQLLAQESSITTQDPENNCVRHGVTTDSNGVILNNWCMVYSNTNCAFVISDKYPTFGGFPGYSVISGEVFRNFAIIGANQCAGSSRTAVAAGPFQPFGIPAQSLCLVHPDHPEICALTFGTGQERREQQDRLDRRDLFNLCLTSSRLREIAQLFLYHCLAIRGNREMIPLLHTLISRPDLARAVEYVIQIELDGKEPTSDEVWVPLTQTAQQARLPVPNYWIEDLSLQREEFMQSLLEIIIRKTPSPHPSTNQKAV</sequence>
<reference evidence="4 5" key="1">
    <citation type="submission" date="2019-12" db="EMBL/GenBank/DDBJ databases">
        <title>Draft genome sequence of the ascomycete Xylaria multiplex DSM 110363.</title>
        <authorList>
            <person name="Buettner E."/>
            <person name="Kellner H."/>
        </authorList>
    </citation>
    <scope>NUCLEOTIDE SEQUENCE [LARGE SCALE GENOMIC DNA]</scope>
    <source>
        <strain evidence="4 5">DSM 110363</strain>
    </source>
</reference>
<evidence type="ECO:0000259" key="3">
    <source>
        <dbReference type="Pfam" id="PF12708"/>
    </source>
</evidence>
<dbReference type="CDD" id="cd23668">
    <property type="entry name" value="GH55_beta13glucanase-like"/>
    <property type="match status" value="1"/>
</dbReference>
<accession>A0A7C8IXA6</accession>
<dbReference type="InterPro" id="IPR024535">
    <property type="entry name" value="RHGA/B-epi-like_pectate_lyase"/>
</dbReference>
<dbReference type="Pfam" id="PF12708">
    <property type="entry name" value="Pect-lyase_RHGA_epim"/>
    <property type="match status" value="2"/>
</dbReference>
<organism evidence="4 5">
    <name type="scientific">Xylaria multiplex</name>
    <dbReference type="NCBI Taxonomy" id="323545"/>
    <lineage>
        <taxon>Eukaryota</taxon>
        <taxon>Fungi</taxon>
        <taxon>Dikarya</taxon>
        <taxon>Ascomycota</taxon>
        <taxon>Pezizomycotina</taxon>
        <taxon>Sordariomycetes</taxon>
        <taxon>Xylariomycetidae</taxon>
        <taxon>Xylariales</taxon>
        <taxon>Xylariaceae</taxon>
        <taxon>Xylaria</taxon>
    </lineage>
</organism>
<protein>
    <recommendedName>
        <fullName evidence="3">Rhamnogalacturonase A/B/Epimerase-like pectate lyase domain-containing protein</fullName>
    </recommendedName>
</protein>
<proteinExistence type="predicted"/>
<dbReference type="InParanoid" id="A0A7C8IXA6"/>
<feature type="compositionally biased region" description="Gly residues" evidence="1">
    <location>
        <begin position="1145"/>
        <end position="1154"/>
    </location>
</feature>
<dbReference type="GO" id="GO:0004650">
    <property type="term" value="F:polygalacturonase activity"/>
    <property type="evidence" value="ECO:0007669"/>
    <property type="project" value="InterPro"/>
</dbReference>
<feature type="signal peptide" evidence="2">
    <location>
        <begin position="1"/>
        <end position="25"/>
    </location>
</feature>
<dbReference type="FunFam" id="2.160.20.10:FF:000049">
    <property type="entry name" value="Putative exo-beta-1,3-glucanase"/>
    <property type="match status" value="1"/>
</dbReference>
<evidence type="ECO:0000313" key="4">
    <source>
        <dbReference type="EMBL" id="KAF2965939.1"/>
    </source>
</evidence>
<keyword evidence="2" id="KW-0732">Signal</keyword>
<dbReference type="InterPro" id="IPR012334">
    <property type="entry name" value="Pectin_lyas_fold"/>
</dbReference>
<feature type="region of interest" description="Disordered" evidence="1">
    <location>
        <begin position="1134"/>
        <end position="1154"/>
    </location>
</feature>
<feature type="domain" description="Rhamnogalacturonase A/B/Epimerase-like pectate lyase" evidence="3">
    <location>
        <begin position="448"/>
        <end position="504"/>
    </location>
</feature>
<keyword evidence="5" id="KW-1185">Reference proteome</keyword>
<comment type="caution">
    <text evidence="4">The sequence shown here is derived from an EMBL/GenBank/DDBJ whole genome shotgun (WGS) entry which is preliminary data.</text>
</comment>
<evidence type="ECO:0000256" key="2">
    <source>
        <dbReference type="SAM" id="SignalP"/>
    </source>
</evidence>
<gene>
    <name evidence="4" type="ORF">GQX73_g7642</name>
</gene>
<dbReference type="PANTHER" id="PTHR33928">
    <property type="entry name" value="POLYGALACTURONASE QRT3"/>
    <property type="match status" value="1"/>
</dbReference>
<dbReference type="Gene3D" id="2.160.20.10">
    <property type="entry name" value="Single-stranded right-handed beta-helix, Pectin lyase-like"/>
    <property type="match status" value="2"/>
</dbReference>
<feature type="domain" description="Rhamnogalacturonase A/B/Epimerase-like pectate lyase" evidence="3">
    <location>
        <begin position="90"/>
        <end position="319"/>
    </location>
</feature>
<dbReference type="InterPro" id="IPR039279">
    <property type="entry name" value="QRT3-like"/>
</dbReference>
<dbReference type="PANTHER" id="PTHR33928:SF2">
    <property type="entry name" value="PECTATE LYASE SUPERFAMILY PROTEIN DOMAIN-CONTAINING PROTEIN-RELATED"/>
    <property type="match status" value="1"/>
</dbReference>
<dbReference type="Proteomes" id="UP000481858">
    <property type="component" value="Unassembled WGS sequence"/>
</dbReference>
<dbReference type="EMBL" id="WUBL01000101">
    <property type="protein sequence ID" value="KAF2965939.1"/>
    <property type="molecule type" value="Genomic_DNA"/>
</dbReference>
<dbReference type="SUPFAM" id="SSF51126">
    <property type="entry name" value="Pectin lyase-like"/>
    <property type="match status" value="2"/>
</dbReference>
<name>A0A7C8IXA6_9PEZI</name>
<evidence type="ECO:0000313" key="5">
    <source>
        <dbReference type="Proteomes" id="UP000481858"/>
    </source>
</evidence>
<evidence type="ECO:0000256" key="1">
    <source>
        <dbReference type="SAM" id="MobiDB-lite"/>
    </source>
</evidence>
<feature type="chain" id="PRO_5028897953" description="Rhamnogalacturonase A/B/Epimerase-like pectate lyase domain-containing protein" evidence="2">
    <location>
        <begin position="26"/>
        <end position="1455"/>
    </location>
</feature>
<dbReference type="InterPro" id="IPR011050">
    <property type="entry name" value="Pectin_lyase_fold/virulence"/>
</dbReference>